<evidence type="ECO:0000313" key="1">
    <source>
        <dbReference type="Proteomes" id="UP000887576"/>
    </source>
</evidence>
<dbReference type="WBParaSite" id="JU765_v2.g2975.t1">
    <property type="protein sequence ID" value="JU765_v2.g2975.t1"/>
    <property type="gene ID" value="JU765_v2.g2975"/>
</dbReference>
<dbReference type="Proteomes" id="UP000887576">
    <property type="component" value="Unplaced"/>
</dbReference>
<organism evidence="1 2">
    <name type="scientific">Panagrolaimus sp. JU765</name>
    <dbReference type="NCBI Taxonomy" id="591449"/>
    <lineage>
        <taxon>Eukaryota</taxon>
        <taxon>Metazoa</taxon>
        <taxon>Ecdysozoa</taxon>
        <taxon>Nematoda</taxon>
        <taxon>Chromadorea</taxon>
        <taxon>Rhabditida</taxon>
        <taxon>Tylenchina</taxon>
        <taxon>Panagrolaimomorpha</taxon>
        <taxon>Panagrolaimoidea</taxon>
        <taxon>Panagrolaimidae</taxon>
        <taxon>Panagrolaimus</taxon>
    </lineage>
</organism>
<name>A0AC34R2S9_9BILA</name>
<evidence type="ECO:0000313" key="2">
    <source>
        <dbReference type="WBParaSite" id="JU765_v2.g2975.t1"/>
    </source>
</evidence>
<protein>
    <submittedName>
        <fullName evidence="2">Uncharacterized protein</fullName>
    </submittedName>
</protein>
<accession>A0AC34R2S9</accession>
<proteinExistence type="predicted"/>
<reference evidence="2" key="1">
    <citation type="submission" date="2022-11" db="UniProtKB">
        <authorList>
            <consortium name="WormBaseParasite"/>
        </authorList>
    </citation>
    <scope>IDENTIFICATION</scope>
</reference>
<sequence length="254" mass="29358">METFPFMETPLVVQDLIVNEMIHTRNLHDCLEFLKASEYCHWLLQRTKVKKIVKYAEVVYSNDRFLLYLDGKNYHFDASDDSMELLKKILLFVEFTTFRITTKYFKDREFGFDSVLKPYWIDAISNLRKLQILTSEHHEADIAELLAPINTLVDLEVHNAISDSNLCLKMVSSMRSVTNLHMTGVITDKFLDILASKTSPERPLRKCYIFSNARFSPAACQRFIQKAHLAKDANIRIGAFEDNVGVNIIPVSDI</sequence>